<gene>
    <name evidence="2" type="ORF">FCL54_20490</name>
</gene>
<keyword evidence="2" id="KW-0378">Hydrolase</keyword>
<dbReference type="SMART" id="SM00849">
    <property type="entry name" value="Lactamase_B"/>
    <property type="match status" value="1"/>
</dbReference>
<comment type="caution">
    <text evidence="2">The sequence shown here is derived from an EMBL/GenBank/DDBJ whole genome shotgun (WGS) entry which is preliminary data.</text>
</comment>
<dbReference type="Proteomes" id="UP000308230">
    <property type="component" value="Unassembled WGS sequence"/>
</dbReference>
<feature type="domain" description="Metallo-beta-lactamase" evidence="1">
    <location>
        <begin position="41"/>
        <end position="255"/>
    </location>
</feature>
<dbReference type="EMBL" id="SWLG01000022">
    <property type="protein sequence ID" value="TLS35377.1"/>
    <property type="molecule type" value="Genomic_DNA"/>
</dbReference>
<proteinExistence type="predicted"/>
<reference evidence="2 3" key="1">
    <citation type="submission" date="2019-04" db="EMBL/GenBank/DDBJ databases">
        <title>Bacillus caeni sp. nov., a bacterium isolated from mangrove sediment.</title>
        <authorList>
            <person name="Huang H."/>
            <person name="Mo K."/>
            <person name="Hu Y."/>
        </authorList>
    </citation>
    <scope>NUCLEOTIDE SEQUENCE [LARGE SCALE GENOMIC DNA]</scope>
    <source>
        <strain evidence="2 3">HB172195</strain>
    </source>
</reference>
<dbReference type="Pfam" id="PF00753">
    <property type="entry name" value="Lactamase_B"/>
    <property type="match status" value="1"/>
</dbReference>
<dbReference type="PANTHER" id="PTHR42951:SF4">
    <property type="entry name" value="ACYL-COENZYME A THIOESTERASE MBLAC2"/>
    <property type="match status" value="1"/>
</dbReference>
<sequence length="321" mass="36160">MNDGWITMHIQEEAIDSTFFTLEKLAEGVYAAMSKSGTGTWSNGGFVDTGKDVIVFDAFSTPKAAMELRAAAEKLTGKKVTYLVNSHYHGDHTFGNQVFADTVIISTEKTKELIEEKNSIPDLKKEKQMFQEYLDGLEKRLETERDPVILKSLSNQFIEMKAVFESLDNLTITLPNLTFDKKLTFHGSERTAELYCFGGGHTPSDSFLYIPEEKIAFMGDLATEGLHFPIDNPLEFVSILEKVMKYDIQTVVPGHGEIGTKEYFLIILKYLSHLIETANSGNALEEFIALEPPEEYKGWTGVNGYKQNLSRVYTFLNQENS</sequence>
<dbReference type="CDD" id="cd16282">
    <property type="entry name" value="metallo-hydrolase-like_MBL-fold"/>
    <property type="match status" value="1"/>
</dbReference>
<evidence type="ECO:0000313" key="3">
    <source>
        <dbReference type="Proteomes" id="UP000308230"/>
    </source>
</evidence>
<dbReference type="InterPro" id="IPR001279">
    <property type="entry name" value="Metallo-B-lactamas"/>
</dbReference>
<dbReference type="OrthoDB" id="420651at2"/>
<name>A0A5R9EWG4_9BACL</name>
<dbReference type="PANTHER" id="PTHR42951">
    <property type="entry name" value="METALLO-BETA-LACTAMASE DOMAIN-CONTAINING"/>
    <property type="match status" value="1"/>
</dbReference>
<dbReference type="SUPFAM" id="SSF56281">
    <property type="entry name" value="Metallo-hydrolase/oxidoreductase"/>
    <property type="match status" value="1"/>
</dbReference>
<dbReference type="Gene3D" id="3.60.15.10">
    <property type="entry name" value="Ribonuclease Z/Hydroxyacylglutathione hydrolase-like"/>
    <property type="match status" value="1"/>
</dbReference>
<evidence type="ECO:0000259" key="1">
    <source>
        <dbReference type="SMART" id="SM00849"/>
    </source>
</evidence>
<dbReference type="InterPro" id="IPR050855">
    <property type="entry name" value="NDM-1-like"/>
</dbReference>
<organism evidence="2 3">
    <name type="scientific">Exobacillus caeni</name>
    <dbReference type="NCBI Taxonomy" id="2574798"/>
    <lineage>
        <taxon>Bacteria</taxon>
        <taxon>Bacillati</taxon>
        <taxon>Bacillota</taxon>
        <taxon>Bacilli</taxon>
        <taxon>Bacillales</taxon>
        <taxon>Guptibacillaceae</taxon>
        <taxon>Exobacillus</taxon>
    </lineage>
</organism>
<protein>
    <submittedName>
        <fullName evidence="2">MBL fold metallo-hydrolase</fullName>
    </submittedName>
</protein>
<evidence type="ECO:0000313" key="2">
    <source>
        <dbReference type="EMBL" id="TLS35377.1"/>
    </source>
</evidence>
<dbReference type="AlphaFoldDB" id="A0A5R9EWG4"/>
<accession>A0A5R9EWG4</accession>
<dbReference type="GO" id="GO:0016787">
    <property type="term" value="F:hydrolase activity"/>
    <property type="evidence" value="ECO:0007669"/>
    <property type="project" value="UniProtKB-KW"/>
</dbReference>
<keyword evidence="3" id="KW-1185">Reference proteome</keyword>
<dbReference type="InterPro" id="IPR036866">
    <property type="entry name" value="RibonucZ/Hydroxyglut_hydro"/>
</dbReference>